<dbReference type="GO" id="GO:0004222">
    <property type="term" value="F:metalloendopeptidase activity"/>
    <property type="evidence" value="ECO:0007669"/>
    <property type="project" value="InterPro"/>
</dbReference>
<dbReference type="SUPFAM" id="SSF140990">
    <property type="entry name" value="FtsH protease domain-like"/>
    <property type="match status" value="1"/>
</dbReference>
<accession>A0A9X1UEV8</accession>
<dbReference type="AlphaFoldDB" id="A0A9X1UEV8"/>
<name>A0A9X1UEV8_9BRAD</name>
<protein>
    <recommendedName>
        <fullName evidence="3">Peptidase M41 domain-containing protein</fullName>
    </recommendedName>
</protein>
<sequence length="181" mass="20245">MVGKQRYARAIHEAGHAVVARMLGVSVPRVDVRSSSPQAHSVSAAYQVSGSDAAAQIVGYETDAKIALAGLAANRHELPELRVFDLFEDGDGDTTNARSFVYRIVALKAGKSAPEQTVSLKLDRDTRRRMDEEYWRLLRETAALVERWWPAIRRVAKQLESHDDLDEVELDRLIDVGMRSM</sequence>
<dbReference type="RefSeq" id="WP_237892070.1">
    <property type="nucleotide sequence ID" value="NZ_JAKLTY010000050.1"/>
</dbReference>
<dbReference type="GO" id="GO:0004176">
    <property type="term" value="F:ATP-dependent peptidase activity"/>
    <property type="evidence" value="ECO:0007669"/>
    <property type="project" value="InterPro"/>
</dbReference>
<dbReference type="EMBL" id="JAKLTY010000050">
    <property type="protein sequence ID" value="MCG2632849.1"/>
    <property type="molecule type" value="Genomic_DNA"/>
</dbReference>
<evidence type="ECO:0000313" key="2">
    <source>
        <dbReference type="Proteomes" id="UP001139054"/>
    </source>
</evidence>
<dbReference type="InterPro" id="IPR037219">
    <property type="entry name" value="Peptidase_M41-like"/>
</dbReference>
<organism evidence="1 2">
    <name type="scientific">Bradyrhizobium zhengyangense</name>
    <dbReference type="NCBI Taxonomy" id="2911009"/>
    <lineage>
        <taxon>Bacteria</taxon>
        <taxon>Pseudomonadati</taxon>
        <taxon>Pseudomonadota</taxon>
        <taxon>Alphaproteobacteria</taxon>
        <taxon>Hyphomicrobiales</taxon>
        <taxon>Nitrobacteraceae</taxon>
        <taxon>Bradyrhizobium</taxon>
    </lineage>
</organism>
<reference evidence="1" key="1">
    <citation type="submission" date="2022-01" db="EMBL/GenBank/DDBJ databases">
        <title>Genome sequnece data of strain Bradyrhizobium sp. nov.</title>
        <authorList>
            <person name="Zhang J."/>
        </authorList>
    </citation>
    <scope>NUCLEOTIDE SEQUENCE</scope>
    <source>
        <strain evidence="1">WYCCWR 13023</strain>
    </source>
</reference>
<gene>
    <name evidence="1" type="ORF">L6654_40380</name>
</gene>
<dbReference type="Gene3D" id="1.20.58.760">
    <property type="entry name" value="Peptidase M41"/>
    <property type="match status" value="1"/>
</dbReference>
<dbReference type="GO" id="GO:0005524">
    <property type="term" value="F:ATP binding"/>
    <property type="evidence" value="ECO:0007669"/>
    <property type="project" value="InterPro"/>
</dbReference>
<dbReference type="Proteomes" id="UP001139054">
    <property type="component" value="Unassembled WGS sequence"/>
</dbReference>
<proteinExistence type="predicted"/>
<evidence type="ECO:0000313" key="1">
    <source>
        <dbReference type="EMBL" id="MCG2632849.1"/>
    </source>
</evidence>
<evidence type="ECO:0008006" key="3">
    <source>
        <dbReference type="Google" id="ProtNLM"/>
    </source>
</evidence>
<comment type="caution">
    <text evidence="1">The sequence shown here is derived from an EMBL/GenBank/DDBJ whole genome shotgun (WGS) entry which is preliminary data.</text>
</comment>
<dbReference type="GO" id="GO:0006508">
    <property type="term" value="P:proteolysis"/>
    <property type="evidence" value="ECO:0007669"/>
    <property type="project" value="InterPro"/>
</dbReference>